<keyword evidence="4" id="KW-1185">Reference proteome</keyword>
<dbReference type="AlphaFoldDB" id="A0A7W6F7Z2"/>
<reference evidence="1" key="4">
    <citation type="submission" date="2023-01" db="EMBL/GenBank/DDBJ databases">
        <title>Draft genome sequence of Methylobacterium brachythecii strain NBRC 107710.</title>
        <authorList>
            <person name="Sun Q."/>
            <person name="Mori K."/>
        </authorList>
    </citation>
    <scope>NUCLEOTIDE SEQUENCE</scope>
    <source>
        <strain evidence="1">NBRC 107710</strain>
    </source>
</reference>
<protein>
    <submittedName>
        <fullName evidence="2">Glycosyltransferase involved in cell wall biosynthesis</fullName>
    </submittedName>
</protein>
<dbReference type="GO" id="GO:0016757">
    <property type="term" value="F:glycosyltransferase activity"/>
    <property type="evidence" value="ECO:0007669"/>
    <property type="project" value="TreeGrafter"/>
</dbReference>
<dbReference type="EMBL" id="BSPG01000002">
    <property type="protein sequence ID" value="GLS42665.1"/>
    <property type="molecule type" value="Genomic_DNA"/>
</dbReference>
<name>A0A7W6F7Z2_9HYPH</name>
<dbReference type="Pfam" id="PF13692">
    <property type="entry name" value="Glyco_trans_1_4"/>
    <property type="match status" value="1"/>
</dbReference>
<evidence type="ECO:0000313" key="2">
    <source>
        <dbReference type="EMBL" id="MBB3903918.1"/>
    </source>
</evidence>
<dbReference type="SUPFAM" id="SSF53756">
    <property type="entry name" value="UDP-Glycosyltransferase/glycogen phosphorylase"/>
    <property type="match status" value="1"/>
</dbReference>
<keyword evidence="2" id="KW-0808">Transferase</keyword>
<dbReference type="EMBL" id="JACIDN010000006">
    <property type="protein sequence ID" value="MBB3903918.1"/>
    <property type="molecule type" value="Genomic_DNA"/>
</dbReference>
<dbReference type="PANTHER" id="PTHR45947">
    <property type="entry name" value="SULFOQUINOVOSYL TRANSFERASE SQD2"/>
    <property type="match status" value="1"/>
</dbReference>
<organism evidence="2 3">
    <name type="scientific">Methylobacterium brachythecii</name>
    <dbReference type="NCBI Taxonomy" id="1176177"/>
    <lineage>
        <taxon>Bacteria</taxon>
        <taxon>Pseudomonadati</taxon>
        <taxon>Pseudomonadota</taxon>
        <taxon>Alphaproteobacteria</taxon>
        <taxon>Hyphomicrobiales</taxon>
        <taxon>Methylobacteriaceae</taxon>
        <taxon>Methylobacterium</taxon>
    </lineage>
</organism>
<dbReference type="RefSeq" id="WP_183507306.1">
    <property type="nucleotide sequence ID" value="NZ_BSPG01000002.1"/>
</dbReference>
<reference evidence="4" key="2">
    <citation type="journal article" date="2019" name="Int. J. Syst. Evol. Microbiol.">
        <title>The Global Catalogue of Microorganisms (GCM) 10K type strain sequencing project: providing services to taxonomists for standard genome sequencing and annotation.</title>
        <authorList>
            <consortium name="The Broad Institute Genomics Platform"/>
            <consortium name="The Broad Institute Genome Sequencing Center for Infectious Disease"/>
            <person name="Wu L."/>
            <person name="Ma J."/>
        </authorList>
    </citation>
    <scope>NUCLEOTIDE SEQUENCE [LARGE SCALE GENOMIC DNA]</scope>
    <source>
        <strain evidence="4">NBRC 107710</strain>
    </source>
</reference>
<dbReference type="CDD" id="cd03801">
    <property type="entry name" value="GT4_PimA-like"/>
    <property type="match status" value="1"/>
</dbReference>
<dbReference type="PANTHER" id="PTHR45947:SF3">
    <property type="entry name" value="SULFOQUINOVOSYL TRANSFERASE SQD2"/>
    <property type="match status" value="1"/>
</dbReference>
<dbReference type="Proteomes" id="UP000517759">
    <property type="component" value="Unassembled WGS sequence"/>
</dbReference>
<comment type="caution">
    <text evidence="2">The sequence shown here is derived from an EMBL/GenBank/DDBJ whole genome shotgun (WGS) entry which is preliminary data.</text>
</comment>
<evidence type="ECO:0000313" key="4">
    <source>
        <dbReference type="Proteomes" id="UP001156881"/>
    </source>
</evidence>
<evidence type="ECO:0000313" key="1">
    <source>
        <dbReference type="EMBL" id="GLS42665.1"/>
    </source>
</evidence>
<sequence>MHILFICPTRARFDLATPASEGLGGIESTNLELCRALARRGHAVTLLTRTERVVEADGVVNRPLEELRGIRADVAVSSNDPRLLEGLAGGPRTVLWMHNPLPVEKALRRGYLLPILRLRPDAVFVGEVAERAASRLYRFRSREVIPHGLGETFRRAPVSDGTSRDFVFASQQQRGLERTLRAWQASGVHGALGGTLRVFGTAQDSLRPAAARALGPGVTFHPRQTAEALAQAYRGFRAMLYPGAIDETFCLAAAEAQAMGLPVVTLGIGALAERVRHGIDGLVARDDREFARFAALLARDDDLWRHLHAGALLQRSALAWHRAALLWDSLLLSRRDAPAAP</sequence>
<reference evidence="2 3" key="3">
    <citation type="submission" date="2020-08" db="EMBL/GenBank/DDBJ databases">
        <title>Genomic Encyclopedia of Type Strains, Phase IV (KMG-IV): sequencing the most valuable type-strain genomes for metagenomic binning, comparative biology and taxonomic classification.</title>
        <authorList>
            <person name="Goeker M."/>
        </authorList>
    </citation>
    <scope>NUCLEOTIDE SEQUENCE [LARGE SCALE GENOMIC DNA]</scope>
    <source>
        <strain evidence="2 3">DSM 24105</strain>
    </source>
</reference>
<evidence type="ECO:0000313" key="3">
    <source>
        <dbReference type="Proteomes" id="UP000517759"/>
    </source>
</evidence>
<dbReference type="Gene3D" id="3.40.50.2000">
    <property type="entry name" value="Glycogen Phosphorylase B"/>
    <property type="match status" value="2"/>
</dbReference>
<dbReference type="InterPro" id="IPR050194">
    <property type="entry name" value="Glycosyltransferase_grp1"/>
</dbReference>
<gene>
    <name evidence="1" type="ORF">GCM10007884_06500</name>
    <name evidence="2" type="ORF">GGR33_003432</name>
</gene>
<accession>A0A7W6F7Z2</accession>
<dbReference type="Proteomes" id="UP001156881">
    <property type="component" value="Unassembled WGS sequence"/>
</dbReference>
<reference evidence="1" key="1">
    <citation type="journal article" date="2014" name="Int. J. Syst. Evol. Microbiol.">
        <title>Complete genome of a new Firmicutes species belonging to the dominant human colonic microbiota ('Ruminococcus bicirculans') reveals two chromosomes and a selective capacity to utilize plant glucans.</title>
        <authorList>
            <consortium name="NISC Comparative Sequencing Program"/>
            <person name="Wegmann U."/>
            <person name="Louis P."/>
            <person name="Goesmann A."/>
            <person name="Henrissat B."/>
            <person name="Duncan S.H."/>
            <person name="Flint H.J."/>
        </authorList>
    </citation>
    <scope>NUCLEOTIDE SEQUENCE</scope>
    <source>
        <strain evidence="1">NBRC 107710</strain>
    </source>
</reference>
<proteinExistence type="predicted"/>